<dbReference type="EC" id="2.7.13.3" evidence="2"/>
<keyword evidence="8" id="KW-0902">Two-component regulatory system</keyword>
<accession>A0A928W0Y2</accession>
<proteinExistence type="predicted"/>
<feature type="domain" description="Histidine kinase" evidence="11">
    <location>
        <begin position="147"/>
        <end position="379"/>
    </location>
</feature>
<comment type="catalytic activity">
    <reaction evidence="1">
        <text>ATP + protein L-histidine = ADP + protein N-phospho-L-histidine.</text>
        <dbReference type="EC" id="2.7.13.3"/>
    </reaction>
</comment>
<dbReference type="InterPro" id="IPR004358">
    <property type="entry name" value="Sig_transdc_His_kin-like_C"/>
</dbReference>
<evidence type="ECO:0000259" key="11">
    <source>
        <dbReference type="PROSITE" id="PS50109"/>
    </source>
</evidence>
<dbReference type="PRINTS" id="PR00344">
    <property type="entry name" value="BCTRLSENSOR"/>
</dbReference>
<evidence type="ECO:0000256" key="8">
    <source>
        <dbReference type="ARBA" id="ARBA00023012"/>
    </source>
</evidence>
<name>A0A928W0Y2_9CYAN</name>
<dbReference type="Gene3D" id="6.10.250.690">
    <property type="match status" value="1"/>
</dbReference>
<dbReference type="GO" id="GO:0004673">
    <property type="term" value="F:protein histidine kinase activity"/>
    <property type="evidence" value="ECO:0007669"/>
    <property type="project" value="UniProtKB-EC"/>
</dbReference>
<evidence type="ECO:0000256" key="1">
    <source>
        <dbReference type="ARBA" id="ARBA00000085"/>
    </source>
</evidence>
<evidence type="ECO:0000256" key="2">
    <source>
        <dbReference type="ARBA" id="ARBA00012438"/>
    </source>
</evidence>
<dbReference type="Gene3D" id="3.30.565.10">
    <property type="entry name" value="Histidine kinase-like ATPase, C-terminal domain"/>
    <property type="match status" value="1"/>
</dbReference>
<dbReference type="GO" id="GO:0000160">
    <property type="term" value="P:phosphorelay signal transduction system"/>
    <property type="evidence" value="ECO:0007669"/>
    <property type="project" value="UniProtKB-KW"/>
</dbReference>
<dbReference type="SUPFAM" id="SSF55874">
    <property type="entry name" value="ATPase domain of HSP90 chaperone/DNA topoisomerase II/histidine kinase"/>
    <property type="match status" value="1"/>
</dbReference>
<dbReference type="PROSITE" id="PS50110">
    <property type="entry name" value="RESPONSE_REGULATORY"/>
    <property type="match status" value="1"/>
</dbReference>
<comment type="caution">
    <text evidence="13">The sequence shown here is derived from an EMBL/GenBank/DDBJ whole genome shotgun (WGS) entry which is preliminary data.</text>
</comment>
<evidence type="ECO:0000256" key="6">
    <source>
        <dbReference type="ARBA" id="ARBA00022777"/>
    </source>
</evidence>
<keyword evidence="14" id="KW-1185">Reference proteome</keyword>
<dbReference type="Gene3D" id="1.10.287.130">
    <property type="match status" value="1"/>
</dbReference>
<dbReference type="SMART" id="SM00387">
    <property type="entry name" value="HATPase_c"/>
    <property type="match status" value="1"/>
</dbReference>
<dbReference type="GO" id="GO:0005524">
    <property type="term" value="F:ATP binding"/>
    <property type="evidence" value="ECO:0007669"/>
    <property type="project" value="UniProtKB-KW"/>
</dbReference>
<dbReference type="InterPro" id="IPR011006">
    <property type="entry name" value="CheY-like_superfamily"/>
</dbReference>
<sequence>MPKAPKRLSDLDEVRDRAEALSLGGVDYITKPFQVEEVLARIDTHLTLRQLSVQFAEQNIYLQRLSVQLAEQNVRLQQEIGHRRAAEQQQIEQAQTLENALEQCQQTQAQLAQCERISSLGDLTLALASEIEEAANSIYGNLRYATDRTHNLLNLLQLYQLEVPAPPEEVGQLLERMDVALLQSDLPQQMSSMQAKTEYISDIIQSLRQFSRLGAEDVCPVDLHDCLDRSIAALQERRVSDGASVRFFKEYGDLPRVECNTRQMTRVFTEIITNAMTALDRRDREGTSPFPIPMITICTERPNTERVKITITDNGIGMSEDIVRQVFKPFFTTETTANFKGVGMATVYAIVVHQHQGEIGCFSTSGSGTSVALEIPTQYQSN</sequence>
<dbReference type="Pfam" id="PF02518">
    <property type="entry name" value="HATPase_c"/>
    <property type="match status" value="1"/>
</dbReference>
<evidence type="ECO:0000313" key="14">
    <source>
        <dbReference type="Proteomes" id="UP000621799"/>
    </source>
</evidence>
<dbReference type="InterPro" id="IPR036890">
    <property type="entry name" value="HATPase_C_sf"/>
</dbReference>
<evidence type="ECO:0000256" key="3">
    <source>
        <dbReference type="ARBA" id="ARBA00022553"/>
    </source>
</evidence>
<comment type="caution">
    <text evidence="9">Lacks conserved residue(s) required for the propagation of feature annotation.</text>
</comment>
<keyword evidence="3" id="KW-0597">Phosphoprotein</keyword>
<dbReference type="EMBL" id="JADEXN010000268">
    <property type="protein sequence ID" value="MBE9041926.1"/>
    <property type="molecule type" value="Genomic_DNA"/>
</dbReference>
<evidence type="ECO:0000256" key="10">
    <source>
        <dbReference type="SAM" id="Coils"/>
    </source>
</evidence>
<evidence type="ECO:0000259" key="12">
    <source>
        <dbReference type="PROSITE" id="PS50110"/>
    </source>
</evidence>
<keyword evidence="4" id="KW-0808">Transferase</keyword>
<dbReference type="SUPFAM" id="SSF52172">
    <property type="entry name" value="CheY-like"/>
    <property type="match status" value="1"/>
</dbReference>
<keyword evidence="7" id="KW-0067">ATP-binding</keyword>
<reference evidence="13" key="1">
    <citation type="submission" date="2020-10" db="EMBL/GenBank/DDBJ databases">
        <authorList>
            <person name="Castelo-Branco R."/>
            <person name="Eusebio N."/>
            <person name="Adriana R."/>
            <person name="Vieira A."/>
            <person name="Brugerolle De Fraissinette N."/>
            <person name="Rezende De Castro R."/>
            <person name="Schneider M.P."/>
            <person name="Vasconcelos V."/>
            <person name="Leao P.N."/>
        </authorList>
    </citation>
    <scope>NUCLEOTIDE SEQUENCE</scope>
    <source>
        <strain evidence="13">LEGE 11467</strain>
    </source>
</reference>
<keyword evidence="5" id="KW-0547">Nucleotide-binding</keyword>
<evidence type="ECO:0000256" key="4">
    <source>
        <dbReference type="ARBA" id="ARBA00022679"/>
    </source>
</evidence>
<dbReference type="InterPro" id="IPR005467">
    <property type="entry name" value="His_kinase_dom"/>
</dbReference>
<dbReference type="PROSITE" id="PS50109">
    <property type="entry name" value="HIS_KIN"/>
    <property type="match status" value="1"/>
</dbReference>
<evidence type="ECO:0000313" key="13">
    <source>
        <dbReference type="EMBL" id="MBE9041926.1"/>
    </source>
</evidence>
<keyword evidence="6 13" id="KW-0418">Kinase</keyword>
<keyword evidence="10" id="KW-0175">Coiled coil</keyword>
<evidence type="ECO:0000256" key="9">
    <source>
        <dbReference type="PROSITE-ProRule" id="PRU00169"/>
    </source>
</evidence>
<feature type="coiled-coil region" evidence="10">
    <location>
        <begin position="83"/>
        <end position="117"/>
    </location>
</feature>
<protein>
    <recommendedName>
        <fullName evidence="2">histidine kinase</fullName>
        <ecNumber evidence="2">2.7.13.3</ecNumber>
    </recommendedName>
</protein>
<dbReference type="RefSeq" id="WP_264322113.1">
    <property type="nucleotide sequence ID" value="NZ_JADEXN010000268.1"/>
</dbReference>
<feature type="domain" description="Response regulatory" evidence="12">
    <location>
        <begin position="1"/>
        <end position="46"/>
    </location>
</feature>
<dbReference type="PANTHER" id="PTHR43065:SF10">
    <property type="entry name" value="PEROXIDE STRESS-ACTIVATED HISTIDINE KINASE MAK3"/>
    <property type="match status" value="1"/>
</dbReference>
<dbReference type="AlphaFoldDB" id="A0A928W0Y2"/>
<dbReference type="Proteomes" id="UP000621799">
    <property type="component" value="Unassembled WGS sequence"/>
</dbReference>
<dbReference type="InterPro" id="IPR001789">
    <property type="entry name" value="Sig_transdc_resp-reg_receiver"/>
</dbReference>
<gene>
    <name evidence="13" type="ORF">IQ235_14175</name>
</gene>
<organism evidence="13 14">
    <name type="scientific">Zarconia navalis LEGE 11467</name>
    <dbReference type="NCBI Taxonomy" id="1828826"/>
    <lineage>
        <taxon>Bacteria</taxon>
        <taxon>Bacillati</taxon>
        <taxon>Cyanobacteriota</taxon>
        <taxon>Cyanophyceae</taxon>
        <taxon>Oscillatoriophycideae</taxon>
        <taxon>Oscillatoriales</taxon>
        <taxon>Oscillatoriales incertae sedis</taxon>
        <taxon>Zarconia</taxon>
        <taxon>Zarconia navalis</taxon>
    </lineage>
</organism>
<evidence type="ECO:0000256" key="5">
    <source>
        <dbReference type="ARBA" id="ARBA00022741"/>
    </source>
</evidence>
<evidence type="ECO:0000256" key="7">
    <source>
        <dbReference type="ARBA" id="ARBA00022840"/>
    </source>
</evidence>
<dbReference type="PANTHER" id="PTHR43065">
    <property type="entry name" value="SENSOR HISTIDINE KINASE"/>
    <property type="match status" value="1"/>
</dbReference>
<dbReference type="InterPro" id="IPR003594">
    <property type="entry name" value="HATPase_dom"/>
</dbReference>